<dbReference type="RefSeq" id="WP_021660144.1">
    <property type="nucleotide sequence ID" value="NZ_BQNJ01000003.1"/>
</dbReference>
<reference evidence="2" key="1">
    <citation type="submission" date="2022-01" db="EMBL/GenBank/DDBJ databases">
        <title>Novel bile acid biosynthetic pathways are enriched in the microbiome of centenarians.</title>
        <authorList>
            <person name="Sato Y."/>
            <person name="Atarashi K."/>
            <person name="Plichta R.D."/>
            <person name="Arai Y."/>
            <person name="Sasajima S."/>
            <person name="Kearney M.S."/>
            <person name="Suda W."/>
            <person name="Takeshita K."/>
            <person name="Sasaki T."/>
            <person name="Okamoto S."/>
            <person name="Skelly N.A."/>
            <person name="Okamura Y."/>
            <person name="Vlamakis H."/>
            <person name="Li Y."/>
            <person name="Tanoue T."/>
            <person name="Takei H."/>
            <person name="Nittono H."/>
            <person name="Narushima S."/>
            <person name="Irie J."/>
            <person name="Itoh H."/>
            <person name="Moriya K."/>
            <person name="Sugiura Y."/>
            <person name="Suematsu M."/>
            <person name="Moritoki N."/>
            <person name="Shibata S."/>
            <person name="Littman R.D."/>
            <person name="Fischbach A.M."/>
            <person name="Uwamino Y."/>
            <person name="Inoue T."/>
            <person name="Honda A."/>
            <person name="Hattori M."/>
            <person name="Murai T."/>
            <person name="Xavier J.R."/>
            <person name="Hirose N."/>
            <person name="Honda K."/>
        </authorList>
    </citation>
    <scope>NUCLEOTIDE SEQUENCE</scope>
    <source>
        <strain evidence="2">CE91-St55</strain>
    </source>
</reference>
<dbReference type="EMBL" id="BQNJ01000003">
    <property type="protein sequence ID" value="GKH04755.1"/>
    <property type="molecule type" value="Genomic_DNA"/>
</dbReference>
<protein>
    <submittedName>
        <fullName evidence="2">Uncharacterized protein</fullName>
    </submittedName>
</protein>
<feature type="compositionally biased region" description="Basic and acidic residues" evidence="1">
    <location>
        <begin position="77"/>
        <end position="86"/>
    </location>
</feature>
<dbReference type="AlphaFoldDB" id="A0AA37JUA8"/>
<dbReference type="Proteomes" id="UP001055091">
    <property type="component" value="Unassembled WGS sequence"/>
</dbReference>
<sequence length="86" mass="10028">MEMRTNAGYTITDSVHIGKAEFVIGEMPNAPAPFVTWECKNGNNYFWGHYFSTRQAAERDLLERAGQELEYQSRGQEQPEKKERER</sequence>
<comment type="caution">
    <text evidence="2">The sequence shown here is derived from an EMBL/GenBank/DDBJ whole genome shotgun (WGS) entry which is preliminary data.</text>
</comment>
<name>A0AA37JUA8_9FIRM</name>
<proteinExistence type="predicted"/>
<accession>A0AA37JUA8</accession>
<evidence type="ECO:0000313" key="3">
    <source>
        <dbReference type="Proteomes" id="UP001055091"/>
    </source>
</evidence>
<gene>
    <name evidence="2" type="ORF">CE91St55_67360</name>
</gene>
<evidence type="ECO:0000313" key="2">
    <source>
        <dbReference type="EMBL" id="GKH04755.1"/>
    </source>
</evidence>
<evidence type="ECO:0000256" key="1">
    <source>
        <dbReference type="SAM" id="MobiDB-lite"/>
    </source>
</evidence>
<feature type="region of interest" description="Disordered" evidence="1">
    <location>
        <begin position="67"/>
        <end position="86"/>
    </location>
</feature>
<organism evidence="2 3">
    <name type="scientific">Hungatella hathewayi</name>
    <dbReference type="NCBI Taxonomy" id="154046"/>
    <lineage>
        <taxon>Bacteria</taxon>
        <taxon>Bacillati</taxon>
        <taxon>Bacillota</taxon>
        <taxon>Clostridia</taxon>
        <taxon>Lachnospirales</taxon>
        <taxon>Lachnospiraceae</taxon>
        <taxon>Hungatella</taxon>
    </lineage>
</organism>